<dbReference type="AlphaFoldDB" id="A0A6G1INR0"/>
<dbReference type="Gene3D" id="1.25.40.20">
    <property type="entry name" value="Ankyrin repeat-containing domain"/>
    <property type="match status" value="1"/>
</dbReference>
<dbReference type="InterPro" id="IPR036770">
    <property type="entry name" value="Ankyrin_rpt-contain_sf"/>
</dbReference>
<organism evidence="3 4">
    <name type="scientific">Lentithecium fluviatile CBS 122367</name>
    <dbReference type="NCBI Taxonomy" id="1168545"/>
    <lineage>
        <taxon>Eukaryota</taxon>
        <taxon>Fungi</taxon>
        <taxon>Dikarya</taxon>
        <taxon>Ascomycota</taxon>
        <taxon>Pezizomycotina</taxon>
        <taxon>Dothideomycetes</taxon>
        <taxon>Pleosporomycetidae</taxon>
        <taxon>Pleosporales</taxon>
        <taxon>Massarineae</taxon>
        <taxon>Lentitheciaceae</taxon>
        <taxon>Lentithecium</taxon>
    </lineage>
</organism>
<sequence length="151" mass="16464">MLLGYQYDGGASGPCTRADRISNPTGNTARSGNVQPDGDDADNGEEDENGGQVLGKHRPHALGSDEGSRRGDTRFRKRTHKPWPKSDEEPLLACKDRIKINAVVDDSGVLFGNKLYAASARGHEEVVKLLLEKGADINSWGKEYAARFKQL</sequence>
<reference evidence="3" key="1">
    <citation type="journal article" date="2020" name="Stud. Mycol.">
        <title>101 Dothideomycetes genomes: a test case for predicting lifestyles and emergence of pathogens.</title>
        <authorList>
            <person name="Haridas S."/>
            <person name="Albert R."/>
            <person name="Binder M."/>
            <person name="Bloem J."/>
            <person name="Labutti K."/>
            <person name="Salamov A."/>
            <person name="Andreopoulos B."/>
            <person name="Baker S."/>
            <person name="Barry K."/>
            <person name="Bills G."/>
            <person name="Bluhm B."/>
            <person name="Cannon C."/>
            <person name="Castanera R."/>
            <person name="Culley D."/>
            <person name="Daum C."/>
            <person name="Ezra D."/>
            <person name="Gonzalez J."/>
            <person name="Henrissat B."/>
            <person name="Kuo A."/>
            <person name="Liang C."/>
            <person name="Lipzen A."/>
            <person name="Lutzoni F."/>
            <person name="Magnuson J."/>
            <person name="Mondo S."/>
            <person name="Nolan M."/>
            <person name="Ohm R."/>
            <person name="Pangilinan J."/>
            <person name="Park H.-J."/>
            <person name="Ramirez L."/>
            <person name="Alfaro M."/>
            <person name="Sun H."/>
            <person name="Tritt A."/>
            <person name="Yoshinaga Y."/>
            <person name="Zwiers L.-H."/>
            <person name="Turgeon B."/>
            <person name="Goodwin S."/>
            <person name="Spatafora J."/>
            <person name="Crous P."/>
            <person name="Grigoriev I."/>
        </authorList>
    </citation>
    <scope>NUCLEOTIDE SEQUENCE</scope>
    <source>
        <strain evidence="3">CBS 122367</strain>
    </source>
</reference>
<feature type="region of interest" description="Disordered" evidence="2">
    <location>
        <begin position="1"/>
        <end position="88"/>
    </location>
</feature>
<accession>A0A6G1INR0</accession>
<dbReference type="PROSITE" id="PS50088">
    <property type="entry name" value="ANK_REPEAT"/>
    <property type="match status" value="1"/>
</dbReference>
<dbReference type="PROSITE" id="PS50297">
    <property type="entry name" value="ANK_REP_REGION"/>
    <property type="match status" value="1"/>
</dbReference>
<evidence type="ECO:0000313" key="4">
    <source>
        <dbReference type="Proteomes" id="UP000799291"/>
    </source>
</evidence>
<feature type="repeat" description="ANK" evidence="1">
    <location>
        <begin position="115"/>
        <end position="142"/>
    </location>
</feature>
<keyword evidence="1" id="KW-0040">ANK repeat</keyword>
<evidence type="ECO:0000256" key="2">
    <source>
        <dbReference type="SAM" id="MobiDB-lite"/>
    </source>
</evidence>
<proteinExistence type="predicted"/>
<evidence type="ECO:0000313" key="3">
    <source>
        <dbReference type="EMBL" id="KAF2679581.1"/>
    </source>
</evidence>
<dbReference type="OrthoDB" id="4772757at2759"/>
<evidence type="ECO:0000256" key="1">
    <source>
        <dbReference type="PROSITE-ProRule" id="PRU00023"/>
    </source>
</evidence>
<dbReference type="EMBL" id="MU005602">
    <property type="protein sequence ID" value="KAF2679581.1"/>
    <property type="molecule type" value="Genomic_DNA"/>
</dbReference>
<gene>
    <name evidence="3" type="ORF">K458DRAFT_393712</name>
</gene>
<dbReference type="SUPFAM" id="SSF48403">
    <property type="entry name" value="Ankyrin repeat"/>
    <property type="match status" value="1"/>
</dbReference>
<dbReference type="Proteomes" id="UP000799291">
    <property type="component" value="Unassembled WGS sequence"/>
</dbReference>
<feature type="compositionally biased region" description="Acidic residues" evidence="2">
    <location>
        <begin position="37"/>
        <end position="49"/>
    </location>
</feature>
<dbReference type="Pfam" id="PF00023">
    <property type="entry name" value="Ank"/>
    <property type="match status" value="1"/>
</dbReference>
<protein>
    <submittedName>
        <fullName evidence="3">Uncharacterized protein</fullName>
    </submittedName>
</protein>
<name>A0A6G1INR0_9PLEO</name>
<dbReference type="InterPro" id="IPR002110">
    <property type="entry name" value="Ankyrin_rpt"/>
</dbReference>
<keyword evidence="4" id="KW-1185">Reference proteome</keyword>
<feature type="compositionally biased region" description="Polar residues" evidence="2">
    <location>
        <begin position="22"/>
        <end position="34"/>
    </location>
</feature>